<feature type="region of interest" description="Disordered" evidence="1">
    <location>
        <begin position="65"/>
        <end position="186"/>
    </location>
</feature>
<organism evidence="4 5">
    <name type="scientific">Acanthaster planci</name>
    <name type="common">Crown-of-thorns starfish</name>
    <dbReference type="NCBI Taxonomy" id="133434"/>
    <lineage>
        <taxon>Eukaryota</taxon>
        <taxon>Metazoa</taxon>
        <taxon>Echinodermata</taxon>
        <taxon>Eleutherozoa</taxon>
        <taxon>Asterozoa</taxon>
        <taxon>Asteroidea</taxon>
        <taxon>Valvatacea</taxon>
        <taxon>Valvatida</taxon>
        <taxon>Acanthasteridae</taxon>
        <taxon>Acanthaster</taxon>
    </lineage>
</organism>
<evidence type="ECO:0000313" key="5">
    <source>
        <dbReference type="RefSeq" id="XP_022105255.1"/>
    </source>
</evidence>
<proteinExistence type="predicted"/>
<keyword evidence="2" id="KW-0812">Transmembrane</keyword>
<dbReference type="KEGG" id="aplc:110987116"/>
<feature type="signal peptide" evidence="3">
    <location>
        <begin position="1"/>
        <end position="27"/>
    </location>
</feature>
<feature type="transmembrane region" description="Helical" evidence="2">
    <location>
        <begin position="211"/>
        <end position="236"/>
    </location>
</feature>
<protein>
    <submittedName>
        <fullName evidence="5">WAS/WASL-interacting protein family member 1-like isoform X1</fullName>
    </submittedName>
</protein>
<evidence type="ECO:0000256" key="3">
    <source>
        <dbReference type="SAM" id="SignalP"/>
    </source>
</evidence>
<evidence type="ECO:0000256" key="2">
    <source>
        <dbReference type="SAM" id="Phobius"/>
    </source>
</evidence>
<sequence length="243" mass="24392">MAAKLSVSLLCFAVIVAITVQPPVVDSLPFSLDNEHPNARRVYGAVSLEDDSSEVVVQTFGWAQGGAGSSSEEEGGLGSVGSSSSVGGSAGGGPPGPPVVDPNPGQGTDLTPGPDTPGGGGGPETEAPSPPPSPQSATMPPVLPPTTPRRGDGGFGGSIPRRAGEQPDNAGRRLIPNPVRPLPPPKINNNIAAMSEDKEKPILRNRLGVPLGALLTVVVIGGIVVVLAVGGVAYFVSTRVRIS</sequence>
<dbReference type="Proteomes" id="UP000694845">
    <property type="component" value="Unplaced"/>
</dbReference>
<feature type="compositionally biased region" description="Low complexity" evidence="1">
    <location>
        <begin position="104"/>
        <end position="113"/>
    </location>
</feature>
<keyword evidence="2" id="KW-0472">Membrane</keyword>
<dbReference type="RefSeq" id="XP_022105255.1">
    <property type="nucleotide sequence ID" value="XM_022249563.1"/>
</dbReference>
<evidence type="ECO:0000256" key="1">
    <source>
        <dbReference type="SAM" id="MobiDB-lite"/>
    </source>
</evidence>
<dbReference type="OMA" id="NARRVYW"/>
<dbReference type="AlphaFoldDB" id="A0A8B7ZK46"/>
<keyword evidence="3" id="KW-0732">Signal</keyword>
<keyword evidence="2" id="KW-1133">Transmembrane helix</keyword>
<keyword evidence="4" id="KW-1185">Reference proteome</keyword>
<reference evidence="5" key="1">
    <citation type="submission" date="2025-08" db="UniProtKB">
        <authorList>
            <consortium name="RefSeq"/>
        </authorList>
    </citation>
    <scope>IDENTIFICATION</scope>
</reference>
<evidence type="ECO:0000313" key="4">
    <source>
        <dbReference type="Proteomes" id="UP000694845"/>
    </source>
</evidence>
<feature type="chain" id="PRO_5034796526" evidence="3">
    <location>
        <begin position="28"/>
        <end position="243"/>
    </location>
</feature>
<dbReference type="GeneID" id="110987116"/>
<accession>A0A8B7ZK46</accession>
<name>A0A8B7ZK46_ACAPL</name>
<gene>
    <name evidence="5" type="primary">LOC110987116</name>
</gene>